<proteinExistence type="predicted"/>
<evidence type="ECO:0000313" key="1">
    <source>
        <dbReference type="EMBL" id="KAF2456554.1"/>
    </source>
</evidence>
<dbReference type="Proteomes" id="UP000799766">
    <property type="component" value="Unassembled WGS sequence"/>
</dbReference>
<name>A0A6A6NYD3_9PEZI</name>
<reference evidence="1" key="1">
    <citation type="journal article" date="2020" name="Stud. Mycol.">
        <title>101 Dothideomycetes genomes: a test case for predicting lifestyles and emergence of pathogens.</title>
        <authorList>
            <person name="Haridas S."/>
            <person name="Albert R."/>
            <person name="Binder M."/>
            <person name="Bloem J."/>
            <person name="Labutti K."/>
            <person name="Salamov A."/>
            <person name="Andreopoulos B."/>
            <person name="Baker S."/>
            <person name="Barry K."/>
            <person name="Bills G."/>
            <person name="Bluhm B."/>
            <person name="Cannon C."/>
            <person name="Castanera R."/>
            <person name="Culley D."/>
            <person name="Daum C."/>
            <person name="Ezra D."/>
            <person name="Gonzalez J."/>
            <person name="Henrissat B."/>
            <person name="Kuo A."/>
            <person name="Liang C."/>
            <person name="Lipzen A."/>
            <person name="Lutzoni F."/>
            <person name="Magnuson J."/>
            <person name="Mondo S."/>
            <person name="Nolan M."/>
            <person name="Ohm R."/>
            <person name="Pangilinan J."/>
            <person name="Park H.-J."/>
            <person name="Ramirez L."/>
            <person name="Alfaro M."/>
            <person name="Sun H."/>
            <person name="Tritt A."/>
            <person name="Yoshinaga Y."/>
            <person name="Zwiers L.-H."/>
            <person name="Turgeon B."/>
            <person name="Goodwin S."/>
            <person name="Spatafora J."/>
            <person name="Crous P."/>
            <person name="Grigoriev I."/>
        </authorList>
    </citation>
    <scope>NUCLEOTIDE SEQUENCE</scope>
    <source>
        <strain evidence="1">ATCC 16933</strain>
    </source>
</reference>
<organism evidence="1 2">
    <name type="scientific">Lineolata rhizophorae</name>
    <dbReference type="NCBI Taxonomy" id="578093"/>
    <lineage>
        <taxon>Eukaryota</taxon>
        <taxon>Fungi</taxon>
        <taxon>Dikarya</taxon>
        <taxon>Ascomycota</taxon>
        <taxon>Pezizomycotina</taxon>
        <taxon>Dothideomycetes</taxon>
        <taxon>Dothideomycetes incertae sedis</taxon>
        <taxon>Lineolatales</taxon>
        <taxon>Lineolataceae</taxon>
        <taxon>Lineolata</taxon>
    </lineage>
</organism>
<protein>
    <submittedName>
        <fullName evidence="1">Uncharacterized protein</fullName>
    </submittedName>
</protein>
<dbReference type="AlphaFoldDB" id="A0A6A6NYD3"/>
<keyword evidence="2" id="KW-1185">Reference proteome</keyword>
<gene>
    <name evidence="1" type="ORF">BDY21DRAFT_364725</name>
</gene>
<evidence type="ECO:0000313" key="2">
    <source>
        <dbReference type="Proteomes" id="UP000799766"/>
    </source>
</evidence>
<dbReference type="EMBL" id="MU001683">
    <property type="protein sequence ID" value="KAF2456554.1"/>
    <property type="molecule type" value="Genomic_DNA"/>
</dbReference>
<accession>A0A6A6NYD3</accession>
<sequence length="495" mass="56717">MATNVSPVPPDHGNDPYGVYHFVENTVFRGNMPDDDDGPGVERGVSFRTDHAYNEPFALHTIGDDFKHNLFSETSPLCSLMRPQRFRNGTDTPRLFGTQLNARWKGDGIIIQHFCMPTVSVAPDRVQTICQVPLAHNFIFHEWMLLDSELKTLMDGLNLKSDPSPSSNQRDTFNFMKWLVLTCNVVVVAEGFFRNAEDLVLFVQGRSIMWTRSTPLNPRRKCYWFRSTPRHFRGFLRSHMPSEGDIKTKAMVLELSSTADDANTWAETHMRREFETMFRNLWYAHIADSEDDCDIIPIPIDPDVGTVPTNPLQTVSYIIAMRVALAAHDLGNHEFFSRCRHLWRNMAAWPLPERPTPTGDLFEHDLPALDPLELTSNSSCYILAGPAFSWEGSGPSWDHRPYQPHMDCYRSCRPNRCSNHVQSAIYAWPTGSLWLKKVEYYRQLLECGLRLHEGLRRPFIDLLSSAACFGEVAELNSAYRKVLLAHRCQAYFARD</sequence>